<dbReference type="GO" id="GO:0008270">
    <property type="term" value="F:zinc ion binding"/>
    <property type="evidence" value="ECO:0007669"/>
    <property type="project" value="UniProtKB-UniRule"/>
</dbReference>
<evidence type="ECO:0000313" key="12">
    <source>
        <dbReference type="Proteomes" id="UP000441399"/>
    </source>
</evidence>
<evidence type="ECO:0000256" key="4">
    <source>
        <dbReference type="ARBA" id="ARBA00022801"/>
    </source>
</evidence>
<evidence type="ECO:0000256" key="1">
    <source>
        <dbReference type="ARBA" id="ARBA00001362"/>
    </source>
</evidence>
<dbReference type="GO" id="GO:0008237">
    <property type="term" value="F:metallopeptidase activity"/>
    <property type="evidence" value="ECO:0007669"/>
    <property type="project" value="UniProtKB-KW"/>
</dbReference>
<evidence type="ECO:0000256" key="5">
    <source>
        <dbReference type="ARBA" id="ARBA00022833"/>
    </source>
</evidence>
<dbReference type="AlphaFoldDB" id="A0A5S9R148"/>
<comment type="similarity">
    <text evidence="9 10">Belongs to the peptidase M15D family.</text>
</comment>
<comment type="function">
    <text evidence="9 10">Catalyzes hydrolysis of the D-alanyl-D-alanine dipeptide.</text>
</comment>
<dbReference type="PANTHER" id="PTHR43126:SF1">
    <property type="entry name" value="D-ALANYL-D-ALANINE DIPEPTIDASE"/>
    <property type="match status" value="1"/>
</dbReference>
<evidence type="ECO:0000256" key="9">
    <source>
        <dbReference type="HAMAP-Rule" id="MF_01924"/>
    </source>
</evidence>
<dbReference type="CDD" id="cd14817">
    <property type="entry name" value="D-Ala-D-Ala_dipeptidase_VanX"/>
    <property type="match status" value="1"/>
</dbReference>
<keyword evidence="4 9" id="KW-0378">Hydrolase</keyword>
<dbReference type="OrthoDB" id="9801061at2"/>
<dbReference type="EC" id="3.4.13.22" evidence="9 10"/>
<name>A0A5S9R148_9GAMM</name>
<dbReference type="PIRSF" id="PIRSF026671">
    <property type="entry name" value="AA_dipeptidase"/>
    <property type="match status" value="1"/>
</dbReference>
<dbReference type="InterPro" id="IPR009045">
    <property type="entry name" value="Zn_M74/Hedgehog-like"/>
</dbReference>
<keyword evidence="6 9" id="KW-0224">Dipeptidase</keyword>
<keyword evidence="5 9" id="KW-0862">Zinc</keyword>
<dbReference type="Pfam" id="PF01427">
    <property type="entry name" value="Peptidase_M15"/>
    <property type="match status" value="1"/>
</dbReference>
<comment type="cofactor">
    <cofactor evidence="9">
        <name>Zn(2+)</name>
        <dbReference type="ChEBI" id="CHEBI:29105"/>
    </cofactor>
    <text evidence="9">Binds 1 zinc ion per subunit.</text>
</comment>
<dbReference type="Proteomes" id="UP000441399">
    <property type="component" value="Unassembled WGS sequence"/>
</dbReference>
<sequence length="212" mass="24176">MPNKTTLTNLQSRFINVEDALNHVVIDVKYAGTDNFIGDPIDGYLASKVYLTPEAVKALESVETRALNTGYRLKIYDGYRPQRAVDHFIRWANDAADIRQQARFYPTLSKQALFEKGYLFEHSSHSRGSTLDLTLVDSSAPENELDMGTEFDFFDETSHTHNASITTQHAKNRQLLVDIMAASGFINAPVEWWHFTLANEPFTNTYFNWDIC</sequence>
<dbReference type="GO" id="GO:0071555">
    <property type="term" value="P:cell wall organization"/>
    <property type="evidence" value="ECO:0007669"/>
    <property type="project" value="UniProtKB-KW"/>
</dbReference>
<keyword evidence="7 9" id="KW-0482">Metalloprotease</keyword>
<dbReference type="EMBL" id="CACSIO010000062">
    <property type="protein sequence ID" value="CAA0125829.1"/>
    <property type="molecule type" value="Genomic_DNA"/>
</dbReference>
<evidence type="ECO:0000256" key="7">
    <source>
        <dbReference type="ARBA" id="ARBA00023049"/>
    </source>
</evidence>
<dbReference type="GO" id="GO:0006508">
    <property type="term" value="P:proteolysis"/>
    <property type="evidence" value="ECO:0007669"/>
    <property type="project" value="UniProtKB-KW"/>
</dbReference>
<keyword evidence="8 10" id="KW-0961">Cell wall biogenesis/degradation</keyword>
<dbReference type="SUPFAM" id="SSF55166">
    <property type="entry name" value="Hedgehog/DD-peptidase"/>
    <property type="match status" value="1"/>
</dbReference>
<feature type="binding site" evidence="9">
    <location>
        <position position="132"/>
    </location>
    <ligand>
        <name>Zn(2+)</name>
        <dbReference type="ChEBI" id="CHEBI:29105"/>
        <note>catalytic</note>
    </ligand>
</feature>
<evidence type="ECO:0000256" key="8">
    <source>
        <dbReference type="ARBA" id="ARBA00023316"/>
    </source>
</evidence>
<feature type="site" description="Transition state stabilizer" evidence="9">
    <location>
        <position position="80"/>
    </location>
</feature>
<feature type="active site" description="Proton donor/acceptor" evidence="9">
    <location>
        <position position="191"/>
    </location>
</feature>
<evidence type="ECO:0000256" key="10">
    <source>
        <dbReference type="PIRNR" id="PIRNR026671"/>
    </source>
</evidence>
<keyword evidence="3 9" id="KW-0479">Metal-binding</keyword>
<reference evidence="11 12" key="1">
    <citation type="submission" date="2019-11" db="EMBL/GenBank/DDBJ databases">
        <authorList>
            <person name="Holert J."/>
        </authorList>
    </citation>
    <scope>NUCLEOTIDE SEQUENCE [LARGE SCALE GENOMIC DNA]</scope>
    <source>
        <strain evidence="11">SB11_3</strain>
    </source>
</reference>
<dbReference type="GO" id="GO:0160237">
    <property type="term" value="F:D-Ala-D-Ala dipeptidase activity"/>
    <property type="evidence" value="ECO:0007669"/>
    <property type="project" value="UniProtKB-EC"/>
</dbReference>
<keyword evidence="12" id="KW-1185">Reference proteome</keyword>
<evidence type="ECO:0000256" key="3">
    <source>
        <dbReference type="ARBA" id="ARBA00022723"/>
    </source>
</evidence>
<evidence type="ECO:0000256" key="6">
    <source>
        <dbReference type="ARBA" id="ARBA00022997"/>
    </source>
</evidence>
<proteinExistence type="inferred from homology"/>
<evidence type="ECO:0000256" key="2">
    <source>
        <dbReference type="ARBA" id="ARBA00022670"/>
    </source>
</evidence>
<feature type="binding site" evidence="9">
    <location>
        <position position="125"/>
    </location>
    <ligand>
        <name>Zn(2+)</name>
        <dbReference type="ChEBI" id="CHEBI:29105"/>
        <note>catalytic</note>
    </ligand>
</feature>
<dbReference type="HAMAP" id="MF_01924">
    <property type="entry name" value="A_A_dipeptidase"/>
    <property type="match status" value="1"/>
</dbReference>
<protein>
    <recommendedName>
        <fullName evidence="9 10">D-alanyl-D-alanine dipeptidase</fullName>
        <shortName evidence="9 10">D-Ala-D-Ala dipeptidase</shortName>
        <ecNumber evidence="9 10">3.4.13.22</ecNumber>
    </recommendedName>
</protein>
<feature type="binding site" evidence="9">
    <location>
        <position position="194"/>
    </location>
    <ligand>
        <name>Zn(2+)</name>
        <dbReference type="ChEBI" id="CHEBI:29105"/>
        <note>catalytic</note>
    </ligand>
</feature>
<accession>A0A5S9R148</accession>
<dbReference type="InterPro" id="IPR000755">
    <property type="entry name" value="A_A_dipeptidase"/>
</dbReference>
<evidence type="ECO:0000313" key="11">
    <source>
        <dbReference type="EMBL" id="CAA0125829.1"/>
    </source>
</evidence>
<dbReference type="PANTHER" id="PTHR43126">
    <property type="entry name" value="D-ALANYL-D-ALANINE DIPEPTIDASE"/>
    <property type="match status" value="1"/>
</dbReference>
<gene>
    <name evidence="11" type="primary">vanX</name>
    <name evidence="9" type="synonym">ddpX</name>
    <name evidence="11" type="ORF">OPDIPICF_03634</name>
</gene>
<comment type="catalytic activity">
    <reaction evidence="1 9 10">
        <text>D-alanyl-D-alanine + H2O = 2 D-alanine</text>
        <dbReference type="Rhea" id="RHEA:20661"/>
        <dbReference type="ChEBI" id="CHEBI:15377"/>
        <dbReference type="ChEBI" id="CHEBI:57416"/>
        <dbReference type="ChEBI" id="CHEBI:57822"/>
        <dbReference type="EC" id="3.4.13.22"/>
    </reaction>
</comment>
<dbReference type="Gene3D" id="3.30.1380.10">
    <property type="match status" value="1"/>
</dbReference>
<keyword evidence="2 9" id="KW-0645">Protease</keyword>
<organism evidence="11 12">
    <name type="scientific">BD1-7 clade bacterium</name>
    <dbReference type="NCBI Taxonomy" id="2029982"/>
    <lineage>
        <taxon>Bacteria</taxon>
        <taxon>Pseudomonadati</taxon>
        <taxon>Pseudomonadota</taxon>
        <taxon>Gammaproteobacteria</taxon>
        <taxon>Cellvibrionales</taxon>
        <taxon>Spongiibacteraceae</taxon>
        <taxon>BD1-7 clade</taxon>
    </lineage>
</organism>